<dbReference type="AlphaFoldDB" id="A0A9P4XQ42"/>
<protein>
    <submittedName>
        <fullName evidence="1">Uncharacterized protein</fullName>
    </submittedName>
</protein>
<accession>A0A9P4XQ42</accession>
<dbReference type="EMBL" id="QLNT01000002">
    <property type="protein sequence ID" value="KAF3076494.1"/>
    <property type="molecule type" value="Genomic_DNA"/>
</dbReference>
<organism evidence="1 2">
    <name type="scientific">Trichoderma lentiforme</name>
    <dbReference type="NCBI Taxonomy" id="1567552"/>
    <lineage>
        <taxon>Eukaryota</taxon>
        <taxon>Fungi</taxon>
        <taxon>Dikarya</taxon>
        <taxon>Ascomycota</taxon>
        <taxon>Pezizomycotina</taxon>
        <taxon>Sordariomycetes</taxon>
        <taxon>Hypocreomycetidae</taxon>
        <taxon>Hypocreales</taxon>
        <taxon>Hypocreaceae</taxon>
        <taxon>Trichoderma</taxon>
    </lineage>
</organism>
<keyword evidence="2" id="KW-1185">Reference proteome</keyword>
<name>A0A9P4XQ42_9HYPO</name>
<dbReference type="Proteomes" id="UP000801864">
    <property type="component" value="Unassembled WGS sequence"/>
</dbReference>
<gene>
    <name evidence="1" type="ORF">CFAM422_001143</name>
</gene>
<evidence type="ECO:0000313" key="1">
    <source>
        <dbReference type="EMBL" id="KAF3076494.1"/>
    </source>
</evidence>
<proteinExistence type="predicted"/>
<sequence>MTEEGPRGKQGLATEYHRVSSVLPADDTMVPGVADESRKRSYMYQELDNNKTAQTEANGLV</sequence>
<reference evidence="1 2" key="1">
    <citation type="submission" date="2018-06" db="EMBL/GenBank/DDBJ databases">
        <title>Genome analysis of cellulolytic fungus Trichoderma lentiforme CFAM-422.</title>
        <authorList>
            <person name="Steindorff A.S."/>
            <person name="Formighieri E.F."/>
            <person name="Midorikawa G.E.O."/>
            <person name="Tamietti M.S."/>
            <person name="Ramos E.Z."/>
            <person name="Silva A.S."/>
            <person name="Bon E.P.S."/>
            <person name="Mendes T.D."/>
            <person name="Damaso M.C.T."/>
            <person name="Favaro L.C.L."/>
        </authorList>
    </citation>
    <scope>NUCLEOTIDE SEQUENCE [LARGE SCALE GENOMIC DNA]</scope>
    <source>
        <strain evidence="1 2">CFAM-422</strain>
    </source>
</reference>
<evidence type="ECO:0000313" key="2">
    <source>
        <dbReference type="Proteomes" id="UP000801864"/>
    </source>
</evidence>
<comment type="caution">
    <text evidence="1">The sequence shown here is derived from an EMBL/GenBank/DDBJ whole genome shotgun (WGS) entry which is preliminary data.</text>
</comment>